<accession>A0A0F3RQ36</accession>
<name>A0A0F3RQ36_9LACO</name>
<proteinExistence type="predicted"/>
<evidence type="ECO:0000313" key="3">
    <source>
        <dbReference type="Proteomes" id="UP000033491"/>
    </source>
</evidence>
<reference evidence="2 3" key="1">
    <citation type="submission" date="2015-03" db="EMBL/GenBank/DDBJ databases">
        <authorList>
            <person name="Zheng J."/>
            <person name="Ganezle M."/>
        </authorList>
    </citation>
    <scope>NUCLEOTIDE SEQUENCE [LARGE SCALE GENOMIC DNA]</scope>
    <source>
        <strain evidence="2 3">LP38</strain>
    </source>
</reference>
<dbReference type="RefSeq" id="WP_045808047.1">
    <property type="nucleotide sequence ID" value="NZ_JZCR01000023.1"/>
</dbReference>
<feature type="chain" id="PRO_5002465993" description="Surface layer protein A domain-containing protein" evidence="1">
    <location>
        <begin position="31"/>
        <end position="196"/>
    </location>
</feature>
<gene>
    <name evidence="2" type="ORF">VC81_10585</name>
</gene>
<sequence>MKSAKLWTVALATLSCGLVLSLNTSVTATAKTTSSKTTTTVHKGHYRIAKYAGFTSKTYRTGYLIDPERNYSFYTFDQSTGRSGSHVAFKIKNGLIPLKVKKNGKNSAGVHVYDVLYKQLHASEEYWTHYSTVQPYNVTKLDNQTVTSETTPFSGKAVLPHGTKAKQIKIWMTDKSGNRSVFYKHVKGGWKYSGVM</sequence>
<dbReference type="Proteomes" id="UP000033491">
    <property type="component" value="Unassembled WGS sequence"/>
</dbReference>
<evidence type="ECO:0000313" key="2">
    <source>
        <dbReference type="EMBL" id="KJW12010.1"/>
    </source>
</evidence>
<evidence type="ECO:0000256" key="1">
    <source>
        <dbReference type="SAM" id="SignalP"/>
    </source>
</evidence>
<dbReference type="AlphaFoldDB" id="A0A0F3RQ36"/>
<organism evidence="2 3">
    <name type="scientific">Levilactobacillus spicheri</name>
    <dbReference type="NCBI Taxonomy" id="216463"/>
    <lineage>
        <taxon>Bacteria</taxon>
        <taxon>Bacillati</taxon>
        <taxon>Bacillota</taxon>
        <taxon>Bacilli</taxon>
        <taxon>Lactobacillales</taxon>
        <taxon>Lactobacillaceae</taxon>
        <taxon>Levilactobacillus</taxon>
    </lineage>
</organism>
<comment type="caution">
    <text evidence="2">The sequence shown here is derived from an EMBL/GenBank/DDBJ whole genome shotgun (WGS) entry which is preliminary data.</text>
</comment>
<dbReference type="PROSITE" id="PS51257">
    <property type="entry name" value="PROKAR_LIPOPROTEIN"/>
    <property type="match status" value="1"/>
</dbReference>
<evidence type="ECO:0008006" key="4">
    <source>
        <dbReference type="Google" id="ProtNLM"/>
    </source>
</evidence>
<feature type="signal peptide" evidence="1">
    <location>
        <begin position="1"/>
        <end position="30"/>
    </location>
</feature>
<dbReference type="OrthoDB" id="2312645at2"/>
<keyword evidence="1" id="KW-0732">Signal</keyword>
<dbReference type="EMBL" id="JZCR01000023">
    <property type="protein sequence ID" value="KJW12010.1"/>
    <property type="molecule type" value="Genomic_DNA"/>
</dbReference>
<protein>
    <recommendedName>
        <fullName evidence="4">Surface layer protein A domain-containing protein</fullName>
    </recommendedName>
</protein>
<dbReference type="PATRIC" id="fig|216463.3.peg.1364"/>